<feature type="compositionally biased region" description="Gly residues" evidence="1">
    <location>
        <begin position="36"/>
        <end position="49"/>
    </location>
</feature>
<feature type="region of interest" description="Disordered" evidence="1">
    <location>
        <begin position="70"/>
        <end position="103"/>
    </location>
</feature>
<feature type="compositionally biased region" description="Low complexity" evidence="1">
    <location>
        <begin position="78"/>
        <end position="103"/>
    </location>
</feature>
<feature type="region of interest" description="Disordered" evidence="1">
    <location>
        <begin position="1"/>
        <end position="53"/>
    </location>
</feature>
<feature type="compositionally biased region" description="Low complexity" evidence="1">
    <location>
        <begin position="1"/>
        <end position="25"/>
    </location>
</feature>
<dbReference type="AlphaFoldDB" id="A0A0L0VT98"/>
<proteinExistence type="predicted"/>
<evidence type="ECO:0000256" key="1">
    <source>
        <dbReference type="SAM" id="MobiDB-lite"/>
    </source>
</evidence>
<organism evidence="2 3">
    <name type="scientific">Puccinia striiformis f. sp. tritici PST-78</name>
    <dbReference type="NCBI Taxonomy" id="1165861"/>
    <lineage>
        <taxon>Eukaryota</taxon>
        <taxon>Fungi</taxon>
        <taxon>Dikarya</taxon>
        <taxon>Basidiomycota</taxon>
        <taxon>Pucciniomycotina</taxon>
        <taxon>Pucciniomycetes</taxon>
        <taxon>Pucciniales</taxon>
        <taxon>Pucciniaceae</taxon>
        <taxon>Puccinia</taxon>
    </lineage>
</organism>
<evidence type="ECO:0000313" key="2">
    <source>
        <dbReference type="EMBL" id="KNF02493.1"/>
    </source>
</evidence>
<accession>A0A0L0VT98</accession>
<protein>
    <submittedName>
        <fullName evidence="2">Uncharacterized protein</fullName>
    </submittedName>
</protein>
<name>A0A0L0VT98_9BASI</name>
<gene>
    <name evidence="2" type="ORF">PSTG_04398</name>
</gene>
<keyword evidence="3" id="KW-1185">Reference proteome</keyword>
<dbReference type="Proteomes" id="UP000054564">
    <property type="component" value="Unassembled WGS sequence"/>
</dbReference>
<dbReference type="EMBL" id="AJIL01000023">
    <property type="protein sequence ID" value="KNF02493.1"/>
    <property type="molecule type" value="Genomic_DNA"/>
</dbReference>
<evidence type="ECO:0000313" key="3">
    <source>
        <dbReference type="Proteomes" id="UP000054564"/>
    </source>
</evidence>
<reference evidence="3" key="1">
    <citation type="submission" date="2014-03" db="EMBL/GenBank/DDBJ databases">
        <title>The Genome Sequence of Puccinia striiformis f. sp. tritici PST-78.</title>
        <authorList>
            <consortium name="The Broad Institute Genome Sequencing Platform"/>
            <person name="Cuomo C."/>
            <person name="Hulbert S."/>
            <person name="Chen X."/>
            <person name="Walker B."/>
            <person name="Young S.K."/>
            <person name="Zeng Q."/>
            <person name="Gargeya S."/>
            <person name="Fitzgerald M."/>
            <person name="Haas B."/>
            <person name="Abouelleil A."/>
            <person name="Alvarado L."/>
            <person name="Arachchi H.M."/>
            <person name="Berlin A.M."/>
            <person name="Chapman S.B."/>
            <person name="Goldberg J."/>
            <person name="Griggs A."/>
            <person name="Gujja S."/>
            <person name="Hansen M."/>
            <person name="Howarth C."/>
            <person name="Imamovic A."/>
            <person name="Larimer J."/>
            <person name="McCowan C."/>
            <person name="Montmayeur A."/>
            <person name="Murphy C."/>
            <person name="Neiman D."/>
            <person name="Pearson M."/>
            <person name="Priest M."/>
            <person name="Roberts A."/>
            <person name="Saif S."/>
            <person name="Shea T."/>
            <person name="Sisk P."/>
            <person name="Sykes S."/>
            <person name="Wortman J."/>
            <person name="Nusbaum C."/>
            <person name="Birren B."/>
        </authorList>
    </citation>
    <scope>NUCLEOTIDE SEQUENCE [LARGE SCALE GENOMIC DNA]</scope>
    <source>
        <strain evidence="3">race PST-78</strain>
    </source>
</reference>
<comment type="caution">
    <text evidence="2">The sequence shown here is derived from an EMBL/GenBank/DDBJ whole genome shotgun (WGS) entry which is preliminary data.</text>
</comment>
<sequence>MGGATTSTSQSASRADQSASSQMSAGGINSGLPIPMGGGLNGFPAGIGSGVPTPIGGSLNGFSGAGGFIPGGQGLMGGATTSTSQSASKSDRSSSSQMSAGMF</sequence>